<sequence>MTFDEFVRSRGNDAQMETLQMCIEHLLRAEQQTHDERERIYQAVSSGRKDLAAGFAELLNNDRHGTAQRMGFLVGYASAFRMHSNFITQARNAYGGHELADYYRHSNRSGRHPDAVAYAEYRSRDPNTFYSVPNPPERPSPGYRDIADREGRPMTTVSPDQEVIDRIAAARNRHAERNGDGRVDQHAVTEVLPPSGRHLNGDAAVGRAAISPATDILVDHNDTNGVGSPHDTVMSNRDGVANGNGTSQDPVRHTTPLSSGAMGSLLDSALNDNNSD</sequence>
<proteinExistence type="predicted"/>
<accession>A0A9W8X6A1</accession>
<name>A0A9W8X6A1_9PLEO</name>
<dbReference type="EMBL" id="JAPEUV010000007">
    <property type="protein sequence ID" value="KAJ4342249.1"/>
    <property type="molecule type" value="Genomic_DNA"/>
</dbReference>
<dbReference type="AlphaFoldDB" id="A0A9W8X6A1"/>
<dbReference type="Proteomes" id="UP001140562">
    <property type="component" value="Unassembled WGS sequence"/>
</dbReference>
<feature type="region of interest" description="Disordered" evidence="1">
    <location>
        <begin position="222"/>
        <end position="276"/>
    </location>
</feature>
<dbReference type="OrthoDB" id="3800753at2759"/>
<reference evidence="2" key="1">
    <citation type="submission" date="2022-10" db="EMBL/GenBank/DDBJ databases">
        <title>Tapping the CABI collections for fungal endophytes: first genome assemblies for Collariella, Neodidymelliopsis, Ascochyta clinopodiicola, Didymella pomorum, Didymosphaeria variabile, Neocosmospora piperis and Neocucurbitaria cava.</title>
        <authorList>
            <person name="Hill R."/>
        </authorList>
    </citation>
    <scope>NUCLEOTIDE SEQUENCE</scope>
    <source>
        <strain evidence="2">IMI 360193</strain>
    </source>
</reference>
<organism evidence="2 3">
    <name type="scientific">Didymella glomerata</name>
    <dbReference type="NCBI Taxonomy" id="749621"/>
    <lineage>
        <taxon>Eukaryota</taxon>
        <taxon>Fungi</taxon>
        <taxon>Dikarya</taxon>
        <taxon>Ascomycota</taxon>
        <taxon>Pezizomycotina</taxon>
        <taxon>Dothideomycetes</taxon>
        <taxon>Pleosporomycetidae</taxon>
        <taxon>Pleosporales</taxon>
        <taxon>Pleosporineae</taxon>
        <taxon>Didymellaceae</taxon>
        <taxon>Didymella</taxon>
    </lineage>
</organism>
<feature type="region of interest" description="Disordered" evidence="1">
    <location>
        <begin position="126"/>
        <end position="145"/>
    </location>
</feature>
<comment type="caution">
    <text evidence="2">The sequence shown here is derived from an EMBL/GenBank/DDBJ whole genome shotgun (WGS) entry which is preliminary data.</text>
</comment>
<gene>
    <name evidence="2" type="ORF">N0V87_001235</name>
</gene>
<evidence type="ECO:0000313" key="2">
    <source>
        <dbReference type="EMBL" id="KAJ4342249.1"/>
    </source>
</evidence>
<evidence type="ECO:0000313" key="3">
    <source>
        <dbReference type="Proteomes" id="UP001140562"/>
    </source>
</evidence>
<protein>
    <submittedName>
        <fullName evidence="2">Uncharacterized protein</fullName>
    </submittedName>
</protein>
<evidence type="ECO:0000256" key="1">
    <source>
        <dbReference type="SAM" id="MobiDB-lite"/>
    </source>
</evidence>
<keyword evidence="3" id="KW-1185">Reference proteome</keyword>